<proteinExistence type="predicted"/>
<name>A0A327MCM3_9PROT</name>
<dbReference type="Gene3D" id="3.10.129.10">
    <property type="entry name" value="Hotdog Thioesterase"/>
    <property type="match status" value="1"/>
</dbReference>
<dbReference type="AlphaFoldDB" id="A0A327MCM3"/>
<evidence type="ECO:0000313" key="1">
    <source>
        <dbReference type="EMBL" id="RAI60397.1"/>
    </source>
</evidence>
<sequence>MSQHRIAARFRGPAGIGNGGYVAGLMAARLGQQPAEVTLRRGWPLEAPVSLDGSAAGIVARDAAGAVIAEAREAALDLAPPPPPSPSEAEAATRWFLGSAFSHSTGLCFVCGSAQAEGVGLRVFTGRVEGRPGIAAGLWRPDAAFAGEDGAIAPEFLWAALDCAGAFAFSVNAAPQSMLLGRITGRLDGAVRPGEAVTVLGWQIGQEGRKRQAGTALFGADGGLRGIARATWITPPPVAG</sequence>
<gene>
    <name evidence="1" type="ORF">DOO78_04830</name>
</gene>
<organism evidence="1 2">
    <name type="scientific">Roseicella frigidaeris</name>
    <dbReference type="NCBI Taxonomy" id="2230885"/>
    <lineage>
        <taxon>Bacteria</taxon>
        <taxon>Pseudomonadati</taxon>
        <taxon>Pseudomonadota</taxon>
        <taxon>Alphaproteobacteria</taxon>
        <taxon>Acetobacterales</taxon>
        <taxon>Roseomonadaceae</taxon>
        <taxon>Roseicella</taxon>
    </lineage>
</organism>
<reference evidence="2" key="1">
    <citation type="submission" date="2018-06" db="EMBL/GenBank/DDBJ databases">
        <authorList>
            <person name="Khan S.A."/>
        </authorList>
    </citation>
    <scope>NUCLEOTIDE SEQUENCE [LARGE SCALE GENOMIC DNA]</scope>
    <source>
        <strain evidence="2">DB-1506</strain>
    </source>
</reference>
<accession>A0A327MCM3</accession>
<protein>
    <recommendedName>
        <fullName evidence="3">Thioesterase family protein</fullName>
    </recommendedName>
</protein>
<dbReference type="OrthoDB" id="5495835at2"/>
<keyword evidence="2" id="KW-1185">Reference proteome</keyword>
<comment type="caution">
    <text evidence="1">The sequence shown here is derived from an EMBL/GenBank/DDBJ whole genome shotgun (WGS) entry which is preliminary data.</text>
</comment>
<dbReference type="SUPFAM" id="SSF54637">
    <property type="entry name" value="Thioesterase/thiol ester dehydrase-isomerase"/>
    <property type="match status" value="1"/>
</dbReference>
<dbReference type="EMBL" id="QLIX01000002">
    <property type="protein sequence ID" value="RAI60397.1"/>
    <property type="molecule type" value="Genomic_DNA"/>
</dbReference>
<evidence type="ECO:0000313" key="2">
    <source>
        <dbReference type="Proteomes" id="UP000249065"/>
    </source>
</evidence>
<evidence type="ECO:0008006" key="3">
    <source>
        <dbReference type="Google" id="ProtNLM"/>
    </source>
</evidence>
<dbReference type="InterPro" id="IPR029069">
    <property type="entry name" value="HotDog_dom_sf"/>
</dbReference>
<dbReference type="Proteomes" id="UP000249065">
    <property type="component" value="Unassembled WGS sequence"/>
</dbReference>
<dbReference type="RefSeq" id="WP_111468583.1">
    <property type="nucleotide sequence ID" value="NZ_QLIX01000002.1"/>
</dbReference>